<accession>A0ABV8YBG6</accession>
<dbReference type="RefSeq" id="WP_380129839.1">
    <property type="nucleotide sequence ID" value="NZ_JBHSEG010000008.1"/>
</dbReference>
<dbReference type="EMBL" id="JBHSEG010000008">
    <property type="protein sequence ID" value="MFC4455121.1"/>
    <property type="molecule type" value="Genomic_DNA"/>
</dbReference>
<dbReference type="Proteomes" id="UP001595939">
    <property type="component" value="Unassembled WGS sequence"/>
</dbReference>
<evidence type="ECO:0000313" key="1">
    <source>
        <dbReference type="EMBL" id="MFC4455121.1"/>
    </source>
</evidence>
<sequence length="330" mass="35518">MNELERYLRRATRGLRGSERDALAMELRLHVTERRRRYELLGLSAEQATRRALQDLGDAGDLNAGMLRVHTLPILWRYVVAGLLATSSLVSMTTVTAARVGVVTRDRNPVLSVFAALDADTMASELRATGVRAEVGVHRLTLNVGLSGAPVTVPVFARPKHGRLLAANFLFSQLTNAHVPYALHGWPSVTLNIAGHDLTLGGDDQRRSAYNLYAAQLLSFVYAHTSFGDRSAEFGRFTDGGSAWPSRDFPVSLPDGSVAGLVSLTDQGRVLVDVAPVKGGKVGLRVFGHAVRVVHRLKDLTSNRARGTAVLLVNLTDPAGPSALPGVSHP</sequence>
<keyword evidence="2" id="KW-1185">Reference proteome</keyword>
<protein>
    <submittedName>
        <fullName evidence="1">Uncharacterized protein</fullName>
    </submittedName>
</protein>
<comment type="caution">
    <text evidence="1">The sequence shown here is derived from an EMBL/GenBank/DDBJ whole genome shotgun (WGS) entry which is preliminary data.</text>
</comment>
<name>A0ABV8YBG6_9DEIO</name>
<proteinExistence type="predicted"/>
<gene>
    <name evidence="1" type="ORF">ACFO0P_15180</name>
</gene>
<reference evidence="2" key="1">
    <citation type="journal article" date="2019" name="Int. J. Syst. Evol. Microbiol.">
        <title>The Global Catalogue of Microorganisms (GCM) 10K type strain sequencing project: providing services to taxonomists for standard genome sequencing and annotation.</title>
        <authorList>
            <consortium name="The Broad Institute Genomics Platform"/>
            <consortium name="The Broad Institute Genome Sequencing Center for Infectious Disease"/>
            <person name="Wu L."/>
            <person name="Ma J."/>
        </authorList>
    </citation>
    <scope>NUCLEOTIDE SEQUENCE [LARGE SCALE GENOMIC DNA]</scope>
    <source>
        <strain evidence="2">CCUG 39970</strain>
    </source>
</reference>
<organism evidence="1 2">
    <name type="scientific">Deinococcus sonorensis</name>
    <dbReference type="NCBI Taxonomy" id="309891"/>
    <lineage>
        <taxon>Bacteria</taxon>
        <taxon>Thermotogati</taxon>
        <taxon>Deinococcota</taxon>
        <taxon>Deinococci</taxon>
        <taxon>Deinococcales</taxon>
        <taxon>Deinococcaceae</taxon>
        <taxon>Deinococcus</taxon>
    </lineage>
</organism>
<evidence type="ECO:0000313" key="2">
    <source>
        <dbReference type="Proteomes" id="UP001595939"/>
    </source>
</evidence>